<dbReference type="InterPro" id="IPR015421">
    <property type="entry name" value="PyrdxlP-dep_Trfase_major"/>
</dbReference>
<evidence type="ECO:0000259" key="7">
    <source>
        <dbReference type="Pfam" id="PF03711"/>
    </source>
</evidence>
<evidence type="ECO:0000256" key="5">
    <source>
        <dbReference type="ARBA" id="ARBA00023239"/>
    </source>
</evidence>
<evidence type="ECO:0000256" key="4">
    <source>
        <dbReference type="ARBA" id="ARBA00022898"/>
    </source>
</evidence>
<dbReference type="AlphaFoldDB" id="A0A9W4PGA1"/>
<comment type="cofactor">
    <cofactor evidence="1">
        <name>pyridoxal 5'-phosphate</name>
        <dbReference type="ChEBI" id="CHEBI:597326"/>
    </cofactor>
</comment>
<evidence type="ECO:0000256" key="2">
    <source>
        <dbReference type="ARBA" id="ARBA00010671"/>
    </source>
</evidence>
<dbReference type="SUPFAM" id="SSF53383">
    <property type="entry name" value="PLP-dependent transferases"/>
    <property type="match status" value="1"/>
</dbReference>
<dbReference type="CDD" id="cd00615">
    <property type="entry name" value="Orn_deC_like"/>
    <property type="match status" value="1"/>
</dbReference>
<accession>A0A9W4PGA1</accession>
<dbReference type="Gene3D" id="3.40.640.10">
    <property type="entry name" value="Type I PLP-dependent aspartate aminotransferase-like (Major domain)"/>
    <property type="match status" value="1"/>
</dbReference>
<gene>
    <name evidence="8" type="primary">speA_2</name>
    <name evidence="8" type="ORF">SRABI133_03287</name>
</gene>
<dbReference type="Proteomes" id="UP000789326">
    <property type="component" value="Unassembled WGS sequence"/>
</dbReference>
<comment type="similarity">
    <text evidence="2">Belongs to the Orn/Lys/Arg decarboxylase class-I family.</text>
</comment>
<evidence type="ECO:0000256" key="1">
    <source>
        <dbReference type="ARBA" id="ARBA00001933"/>
    </source>
</evidence>
<dbReference type="Pfam" id="PF03711">
    <property type="entry name" value="OKR_DC_1_C"/>
    <property type="match status" value="1"/>
</dbReference>
<dbReference type="InterPro" id="IPR000310">
    <property type="entry name" value="Orn/Lys/Arg_deCO2ase_major_dom"/>
</dbReference>
<name>A0A9W4PGA1_9BACI</name>
<dbReference type="InterPro" id="IPR015422">
    <property type="entry name" value="PyrdxlP-dep_Trfase_small"/>
</dbReference>
<dbReference type="Pfam" id="PF01276">
    <property type="entry name" value="OKR_DC_1"/>
    <property type="match status" value="1"/>
</dbReference>
<keyword evidence="4" id="KW-0663">Pyridoxal phosphate</keyword>
<evidence type="ECO:0000259" key="6">
    <source>
        <dbReference type="Pfam" id="PF01276"/>
    </source>
</evidence>
<dbReference type="EMBL" id="CAKKMG010000051">
    <property type="protein sequence ID" value="CAH0256985.1"/>
    <property type="molecule type" value="Genomic_DNA"/>
</dbReference>
<keyword evidence="3" id="KW-0210">Decarboxylase</keyword>
<evidence type="ECO:0000313" key="8">
    <source>
        <dbReference type="EMBL" id="CAH0256985.1"/>
    </source>
</evidence>
<dbReference type="Gene3D" id="3.90.1150.10">
    <property type="entry name" value="Aspartate Aminotransferase, domain 1"/>
    <property type="match status" value="1"/>
</dbReference>
<sequence length="526" mass="57930">MSIHKLTNHTMESEKHTTINRMGVYTPKYYVPILLKRGHKELSQNETPLYTALLQHAKKNPVQFHIPGHKKGKGMDADFRNFIGENALSIDLINIAPLDDLHQPKGIIKQAQDLAAEAFGADHTFFSVQGTSGAIMTMVMTVCGPGDKIIVPRNVHKSVMSAIVFSGAVPIFINPEIDKELGISHGITVDAVEKTLREHSDAKGLLVINPTYFGISADLQKIVEVAHSYKIPVLVDEAHGVHIHFHENLPMSAMQAGADMAATSVHKLGGSLTGSSILNVKNGMVSANRVQAILSMLTTTSTSYILLASLDTARRQLATVGREMIDEAINLAGYIREAVNEIPYLYCVGSEILESEAAFSYDPTKLIISIKELNITGYDVEKWLREKHNIEVELSDLYNILCLITPGDSKTEADLLIAALRDLADEFKEMAAEHEKIEVLLPDTPPLALSPREAFYAETEVVPIEESVGKISAEFIMVYPPGIPIFIPGELITEDNINYIRKNIEAGLPVQGPEDPEIKYLRIIKN</sequence>
<protein>
    <submittedName>
        <fullName evidence="8">Arginine decarboxylase</fullName>
        <ecNumber evidence="8">4.1.1.19</ecNumber>
    </submittedName>
</protein>
<dbReference type="InterPro" id="IPR008286">
    <property type="entry name" value="Prn/Lys/Arg_de-COase_C"/>
</dbReference>
<dbReference type="PANTHER" id="PTHR43277:SF4">
    <property type="entry name" value="ARGININE DECARBOXYLASE"/>
    <property type="match status" value="1"/>
</dbReference>
<evidence type="ECO:0000256" key="3">
    <source>
        <dbReference type="ARBA" id="ARBA00022793"/>
    </source>
</evidence>
<proteinExistence type="inferred from homology"/>
<dbReference type="EC" id="4.1.1.19" evidence="8"/>
<comment type="caution">
    <text evidence="8">The sequence shown here is derived from an EMBL/GenBank/DDBJ whole genome shotgun (WGS) entry which is preliminary data.</text>
</comment>
<feature type="domain" description="Orn/Lys/Arg decarboxylases family 1 pyridoxal-P attachment site" evidence="6">
    <location>
        <begin position="47"/>
        <end position="411"/>
    </location>
</feature>
<reference evidence="8" key="1">
    <citation type="submission" date="2021-11" db="EMBL/GenBank/DDBJ databases">
        <authorList>
            <person name="Bulgarelli D."/>
        </authorList>
    </citation>
    <scope>NUCLEOTIDE SEQUENCE</scope>
    <source>
        <strain evidence="8">Bi133</strain>
    </source>
</reference>
<dbReference type="InterPro" id="IPR052357">
    <property type="entry name" value="Orn_Lys_Arg_decarboxylase-I"/>
</dbReference>
<feature type="domain" description="Orn/Lys/Arg decarboxylase C-terminal" evidence="7">
    <location>
        <begin position="419"/>
        <end position="501"/>
    </location>
</feature>
<dbReference type="GO" id="GO:0008792">
    <property type="term" value="F:arginine decarboxylase activity"/>
    <property type="evidence" value="ECO:0007669"/>
    <property type="project" value="UniProtKB-EC"/>
</dbReference>
<dbReference type="Gene3D" id="3.90.105.10">
    <property type="entry name" value="Molybdopterin biosynthesis moea protein, domain 2"/>
    <property type="match status" value="1"/>
</dbReference>
<organism evidence="8 9">
    <name type="scientific">Peribacillus simplex</name>
    <dbReference type="NCBI Taxonomy" id="1478"/>
    <lineage>
        <taxon>Bacteria</taxon>
        <taxon>Bacillati</taxon>
        <taxon>Bacillota</taxon>
        <taxon>Bacilli</taxon>
        <taxon>Bacillales</taxon>
        <taxon>Bacillaceae</taxon>
        <taxon>Peribacillus</taxon>
    </lineage>
</organism>
<evidence type="ECO:0000313" key="9">
    <source>
        <dbReference type="Proteomes" id="UP000789326"/>
    </source>
</evidence>
<dbReference type="PANTHER" id="PTHR43277">
    <property type="entry name" value="ARGININE DECARBOXYLASE"/>
    <property type="match status" value="1"/>
</dbReference>
<dbReference type="InterPro" id="IPR015424">
    <property type="entry name" value="PyrdxlP-dep_Trfase"/>
</dbReference>
<keyword evidence="5 8" id="KW-0456">Lyase</keyword>